<accession>A0A8S5RIW9</accession>
<organism evidence="1">
    <name type="scientific">virus sp. ctML55</name>
    <dbReference type="NCBI Taxonomy" id="2827627"/>
    <lineage>
        <taxon>Viruses</taxon>
    </lineage>
</organism>
<evidence type="ECO:0000313" key="1">
    <source>
        <dbReference type="EMBL" id="DAE31115.1"/>
    </source>
</evidence>
<proteinExistence type="predicted"/>
<dbReference type="EMBL" id="BK059105">
    <property type="protein sequence ID" value="DAE31115.1"/>
    <property type="molecule type" value="Genomic_DNA"/>
</dbReference>
<protein>
    <submittedName>
        <fullName evidence="1">Uncharacterized protein</fullName>
    </submittedName>
</protein>
<reference evidence="1" key="1">
    <citation type="journal article" date="2021" name="Proc. Natl. Acad. Sci. U.S.A.">
        <title>A Catalog of Tens of Thousands of Viruses from Human Metagenomes Reveals Hidden Associations with Chronic Diseases.</title>
        <authorList>
            <person name="Tisza M.J."/>
            <person name="Buck C.B."/>
        </authorList>
    </citation>
    <scope>NUCLEOTIDE SEQUENCE</scope>
    <source>
        <strain evidence="1">CtML55</strain>
    </source>
</reference>
<sequence length="44" mass="5371">MRNLSRLGRGDESLMLHYIYYSRISNTFHLYTRLVPILYAFYIL</sequence>
<name>A0A8S5RIW9_9VIRU</name>